<gene>
    <name evidence="2" type="ORF">P2L57_35080</name>
</gene>
<evidence type="ECO:0000256" key="1">
    <source>
        <dbReference type="SAM" id="Phobius"/>
    </source>
</evidence>
<protein>
    <recommendedName>
        <fullName evidence="4">DUF1906 domain-containing protein</fullName>
    </recommendedName>
</protein>
<organism evidence="2 3">
    <name type="scientific">Streptantibioticus ferralitis</name>
    <dbReference type="NCBI Taxonomy" id="236510"/>
    <lineage>
        <taxon>Bacteria</taxon>
        <taxon>Bacillati</taxon>
        <taxon>Actinomycetota</taxon>
        <taxon>Actinomycetes</taxon>
        <taxon>Kitasatosporales</taxon>
        <taxon>Streptomycetaceae</taxon>
        <taxon>Streptantibioticus</taxon>
    </lineage>
</organism>
<keyword evidence="1" id="KW-0812">Transmembrane</keyword>
<keyword evidence="3" id="KW-1185">Reference proteome</keyword>
<accession>A0ABT5ZA84</accession>
<keyword evidence="1" id="KW-0472">Membrane</keyword>
<evidence type="ECO:0000313" key="3">
    <source>
        <dbReference type="Proteomes" id="UP001220022"/>
    </source>
</evidence>
<sequence>MSNEEASPELSASKGPRNAWLYRKPAWISAVVIIVLIAAGGVFYLGGGYGQWADRRSLSNACHGVLPYSELRSTMTVDRIQATDGLHVYSDDGQGRLAACAVDGPDGNPRMYVNVHWGSEATKAPAYLHHENVAAQAAQAVPVGQGWQGSVVFGDPAQAAVLLGCSNKATQSLMVSVEMGNTSGTPFDSPGKRAQFAQTTTDIAARAAKTFGCTAKLGDTVSNIAAAPQNSPRSVAQAQGTCEAAVSHATQAQRLGMTAVFEAPNDPNTPVEDCFLNDSSGSTLYRLTALYGPFAHYLGDSAGYSTMGRPSGSWNTGGWAWGSAQCPGDLSQASYTLAAAQKATGGFLVNKPDPSFEDSLLHDFATASAKRHGCTKPDLP</sequence>
<dbReference type="RefSeq" id="WP_275821695.1">
    <property type="nucleotide sequence ID" value="NZ_BAAANM010000039.1"/>
</dbReference>
<name>A0ABT5ZA84_9ACTN</name>
<dbReference type="EMBL" id="JARHTQ010000039">
    <property type="protein sequence ID" value="MDF2260753.1"/>
    <property type="molecule type" value="Genomic_DNA"/>
</dbReference>
<dbReference type="Proteomes" id="UP001220022">
    <property type="component" value="Unassembled WGS sequence"/>
</dbReference>
<feature type="transmembrane region" description="Helical" evidence="1">
    <location>
        <begin position="26"/>
        <end position="46"/>
    </location>
</feature>
<proteinExistence type="predicted"/>
<reference evidence="2 3" key="1">
    <citation type="submission" date="2023-03" db="EMBL/GenBank/DDBJ databases">
        <title>Draft genome sequence of type strain Streptomyces ferralitis JCM 14344.</title>
        <authorList>
            <person name="Klaysubun C."/>
            <person name="Duangmal K."/>
        </authorList>
    </citation>
    <scope>NUCLEOTIDE SEQUENCE [LARGE SCALE GENOMIC DNA]</scope>
    <source>
        <strain evidence="2 3">JCM 14344</strain>
    </source>
</reference>
<comment type="caution">
    <text evidence="2">The sequence shown here is derived from an EMBL/GenBank/DDBJ whole genome shotgun (WGS) entry which is preliminary data.</text>
</comment>
<evidence type="ECO:0000313" key="2">
    <source>
        <dbReference type="EMBL" id="MDF2260753.1"/>
    </source>
</evidence>
<evidence type="ECO:0008006" key="4">
    <source>
        <dbReference type="Google" id="ProtNLM"/>
    </source>
</evidence>
<keyword evidence="1" id="KW-1133">Transmembrane helix</keyword>